<accession>A0A9W7F0N0</accession>
<dbReference type="Proteomes" id="UP001165085">
    <property type="component" value="Unassembled WGS sequence"/>
</dbReference>
<dbReference type="EMBL" id="BRXY01000486">
    <property type="protein sequence ID" value="GMH97262.1"/>
    <property type="molecule type" value="Genomic_DNA"/>
</dbReference>
<sequence length="182" mass="19725">MAETSPTLDQKVPDLAEQIQAQASAAEKWARTLEQAALPNMKNDEQGQAIGELGLTIVAASSWRSESSDVFHIANDSVHPNESISVLNKGLENIISSPKLQTTIPAREIYEVGRTKPLSRRHAGKAIGPGTQQRSKPISKDDMAWEGGGHQTKEVVASKNHKGGKCKRTKPHGMYLMVPPKA</sequence>
<reference evidence="3" key="1">
    <citation type="journal article" date="2023" name="Commun. Biol.">
        <title>Genome analysis of Parmales, the sister group of diatoms, reveals the evolutionary specialization of diatoms from phago-mixotrophs to photoautotrophs.</title>
        <authorList>
            <person name="Ban H."/>
            <person name="Sato S."/>
            <person name="Yoshikawa S."/>
            <person name="Yamada K."/>
            <person name="Nakamura Y."/>
            <person name="Ichinomiya M."/>
            <person name="Sato N."/>
            <person name="Blanc-Mathieu R."/>
            <person name="Endo H."/>
            <person name="Kuwata A."/>
            <person name="Ogata H."/>
        </authorList>
    </citation>
    <scope>NUCLEOTIDE SEQUENCE [LARGE SCALE GENOMIC DNA]</scope>
    <source>
        <strain evidence="3">NIES 3701</strain>
    </source>
</reference>
<keyword evidence="3" id="KW-1185">Reference proteome</keyword>
<evidence type="ECO:0000313" key="2">
    <source>
        <dbReference type="EMBL" id="GMH97262.1"/>
    </source>
</evidence>
<dbReference type="AlphaFoldDB" id="A0A9W7F0N0"/>
<evidence type="ECO:0000313" key="3">
    <source>
        <dbReference type="Proteomes" id="UP001165085"/>
    </source>
</evidence>
<organism evidence="2 3">
    <name type="scientific">Triparma strigata</name>
    <dbReference type="NCBI Taxonomy" id="1606541"/>
    <lineage>
        <taxon>Eukaryota</taxon>
        <taxon>Sar</taxon>
        <taxon>Stramenopiles</taxon>
        <taxon>Ochrophyta</taxon>
        <taxon>Bolidophyceae</taxon>
        <taxon>Parmales</taxon>
        <taxon>Triparmaceae</taxon>
        <taxon>Triparma</taxon>
    </lineage>
</organism>
<dbReference type="OrthoDB" id="10381738at2759"/>
<name>A0A9W7F0N0_9STRA</name>
<feature type="region of interest" description="Disordered" evidence="1">
    <location>
        <begin position="119"/>
        <end position="139"/>
    </location>
</feature>
<evidence type="ECO:0000256" key="1">
    <source>
        <dbReference type="SAM" id="MobiDB-lite"/>
    </source>
</evidence>
<protein>
    <submittedName>
        <fullName evidence="2">Uncharacterized protein</fullName>
    </submittedName>
</protein>
<comment type="caution">
    <text evidence="2">The sequence shown here is derived from an EMBL/GenBank/DDBJ whole genome shotgun (WGS) entry which is preliminary data.</text>
</comment>
<gene>
    <name evidence="2" type="ORF">TrST_g3759</name>
</gene>
<proteinExistence type="predicted"/>